<organism evidence="5 6">
    <name type="scientific">Horticoccus luteus</name>
    <dbReference type="NCBI Taxonomy" id="2862869"/>
    <lineage>
        <taxon>Bacteria</taxon>
        <taxon>Pseudomonadati</taxon>
        <taxon>Verrucomicrobiota</taxon>
        <taxon>Opitutia</taxon>
        <taxon>Opitutales</taxon>
        <taxon>Opitutaceae</taxon>
        <taxon>Horticoccus</taxon>
    </lineage>
</organism>
<keyword evidence="1" id="KW-0805">Transcription regulation</keyword>
<dbReference type="PROSITE" id="PS50932">
    <property type="entry name" value="HTH_LACI_2"/>
    <property type="match status" value="1"/>
</dbReference>
<dbReference type="SUPFAM" id="SSF53822">
    <property type="entry name" value="Periplasmic binding protein-like I"/>
    <property type="match status" value="1"/>
</dbReference>
<dbReference type="PANTHER" id="PTHR30146:SF109">
    <property type="entry name" value="HTH-TYPE TRANSCRIPTIONAL REGULATOR GALS"/>
    <property type="match status" value="1"/>
</dbReference>
<dbReference type="GO" id="GO:0003700">
    <property type="term" value="F:DNA-binding transcription factor activity"/>
    <property type="evidence" value="ECO:0007669"/>
    <property type="project" value="TreeGrafter"/>
</dbReference>
<dbReference type="InterPro" id="IPR010982">
    <property type="entry name" value="Lambda_DNA-bd_dom_sf"/>
</dbReference>
<dbReference type="RefSeq" id="WP_220160714.1">
    <property type="nucleotide sequence ID" value="NZ_CP080507.1"/>
</dbReference>
<protein>
    <submittedName>
        <fullName evidence="5">LacI family transcriptional regulator</fullName>
    </submittedName>
</protein>
<accession>A0A8F9TR17</accession>
<dbReference type="CDD" id="cd01392">
    <property type="entry name" value="HTH_LacI"/>
    <property type="match status" value="1"/>
</dbReference>
<dbReference type="EMBL" id="CP080507">
    <property type="protein sequence ID" value="QYM77609.1"/>
    <property type="molecule type" value="Genomic_DNA"/>
</dbReference>
<evidence type="ECO:0000256" key="1">
    <source>
        <dbReference type="ARBA" id="ARBA00023015"/>
    </source>
</evidence>
<evidence type="ECO:0000259" key="4">
    <source>
        <dbReference type="PROSITE" id="PS50932"/>
    </source>
</evidence>
<dbReference type="SMART" id="SM00354">
    <property type="entry name" value="HTH_LACI"/>
    <property type="match status" value="1"/>
</dbReference>
<reference evidence="5" key="1">
    <citation type="submission" date="2021-08" db="EMBL/GenBank/DDBJ databases">
        <title>Genome of a novel bacterium of the phylum Verrucomicrobia, Oleiharenicola sp. KSB-15.</title>
        <authorList>
            <person name="Chung J.-H."/>
            <person name="Ahn J.-H."/>
            <person name="Yoon Y."/>
            <person name="Kim D.-Y."/>
            <person name="An S.-H."/>
            <person name="Park I."/>
            <person name="Yeon J."/>
        </authorList>
    </citation>
    <scope>NUCLEOTIDE SEQUENCE</scope>
    <source>
        <strain evidence="5">KSB-15</strain>
    </source>
</reference>
<dbReference type="Gene3D" id="1.10.260.40">
    <property type="entry name" value="lambda repressor-like DNA-binding domains"/>
    <property type="match status" value="1"/>
</dbReference>
<dbReference type="Pfam" id="PF13377">
    <property type="entry name" value="Peripla_BP_3"/>
    <property type="match status" value="1"/>
</dbReference>
<name>A0A8F9TR17_9BACT</name>
<dbReference type="InterPro" id="IPR000843">
    <property type="entry name" value="HTH_LacI"/>
</dbReference>
<dbReference type="Pfam" id="PF00356">
    <property type="entry name" value="LacI"/>
    <property type="match status" value="1"/>
</dbReference>
<gene>
    <name evidence="5" type="ORF">K0B96_09740</name>
</gene>
<dbReference type="AlphaFoldDB" id="A0A8F9TR17"/>
<dbReference type="InterPro" id="IPR046335">
    <property type="entry name" value="LacI/GalR-like_sensor"/>
</dbReference>
<dbReference type="Gene3D" id="3.40.50.2300">
    <property type="match status" value="2"/>
</dbReference>
<dbReference type="Proteomes" id="UP000825051">
    <property type="component" value="Chromosome"/>
</dbReference>
<dbReference type="GO" id="GO:0000976">
    <property type="term" value="F:transcription cis-regulatory region binding"/>
    <property type="evidence" value="ECO:0007669"/>
    <property type="project" value="TreeGrafter"/>
</dbReference>
<evidence type="ECO:0000256" key="3">
    <source>
        <dbReference type="ARBA" id="ARBA00023163"/>
    </source>
</evidence>
<dbReference type="PANTHER" id="PTHR30146">
    <property type="entry name" value="LACI-RELATED TRANSCRIPTIONAL REPRESSOR"/>
    <property type="match status" value="1"/>
</dbReference>
<proteinExistence type="predicted"/>
<evidence type="ECO:0000256" key="2">
    <source>
        <dbReference type="ARBA" id="ARBA00023125"/>
    </source>
</evidence>
<dbReference type="KEGG" id="ole:K0B96_09740"/>
<evidence type="ECO:0000313" key="6">
    <source>
        <dbReference type="Proteomes" id="UP000825051"/>
    </source>
</evidence>
<dbReference type="InterPro" id="IPR028082">
    <property type="entry name" value="Peripla_BP_I"/>
</dbReference>
<keyword evidence="6" id="KW-1185">Reference proteome</keyword>
<keyword evidence="2" id="KW-0238">DNA-binding</keyword>
<dbReference type="SUPFAM" id="SSF47413">
    <property type="entry name" value="lambda repressor-like DNA-binding domains"/>
    <property type="match status" value="1"/>
</dbReference>
<evidence type="ECO:0000313" key="5">
    <source>
        <dbReference type="EMBL" id="QYM77609.1"/>
    </source>
</evidence>
<feature type="domain" description="HTH lacI-type" evidence="4">
    <location>
        <begin position="6"/>
        <end position="60"/>
    </location>
</feature>
<keyword evidence="3" id="KW-0804">Transcription</keyword>
<sequence>MNPRRTTLNDVAQAAGVHVTTVSLALRNHPRLPPATRERLQALARKMGYTPDPLLRALVAYRGRTMERRSPSTLAYVTNWDSAWGWKKVTAHPDFYQGARTKAEELGYKLEHFWMREPGLTHGRLSGILAARGINGVIIASHQREADDSIHFEWDRFSAVKIDYFPHKPDLHNVTNDQCSIVRLALRRVIAGGYRRIGFVMHRGWNYSVDHLWSAGFLCEQANLPVRDRVPMLLFPEAEPIEAWMEESKTDVVVPLARFKDWYERYRPEVIVAKASFVLPRLEEMKLRVPRDVAVVDVFLNDFGGGMAGVRQNYETVGGLAVEILAGQLHHNKFGVPTIATTTFVEGTWFDGASCPFPAAPAQEVAVVSAGVARKSSARRGGPTKKIKS</sequence>